<evidence type="ECO:0000259" key="2">
    <source>
        <dbReference type="Pfam" id="PF01968"/>
    </source>
</evidence>
<dbReference type="Pfam" id="PF01968">
    <property type="entry name" value="Hydantoinase_A"/>
    <property type="match status" value="1"/>
</dbReference>
<dbReference type="Proteomes" id="UP000198462">
    <property type="component" value="Unassembled WGS sequence"/>
</dbReference>
<dbReference type="InterPro" id="IPR002821">
    <property type="entry name" value="Hydantoinase_A"/>
</dbReference>
<feature type="domain" description="Hydantoinase B/oxoprolinase" evidence="3">
    <location>
        <begin position="681"/>
        <end position="1192"/>
    </location>
</feature>
<dbReference type="GO" id="GO:0006749">
    <property type="term" value="P:glutathione metabolic process"/>
    <property type="evidence" value="ECO:0007669"/>
    <property type="project" value="TreeGrafter"/>
</dbReference>
<proteinExistence type="inferred from homology"/>
<dbReference type="Pfam" id="PF19278">
    <property type="entry name" value="Hydant_A_C"/>
    <property type="match status" value="1"/>
</dbReference>
<dbReference type="InterPro" id="IPR003692">
    <property type="entry name" value="Hydantoinase_B"/>
</dbReference>
<dbReference type="InterPro" id="IPR049517">
    <property type="entry name" value="ACX-like_C"/>
</dbReference>
<organism evidence="6 7">
    <name type="scientific">Pacificimonas flava</name>
    <dbReference type="NCBI Taxonomy" id="1234595"/>
    <lineage>
        <taxon>Bacteria</taxon>
        <taxon>Pseudomonadati</taxon>
        <taxon>Pseudomonadota</taxon>
        <taxon>Alphaproteobacteria</taxon>
        <taxon>Sphingomonadales</taxon>
        <taxon>Sphingosinicellaceae</taxon>
        <taxon>Pacificimonas</taxon>
    </lineage>
</organism>
<feature type="domain" description="Hydantoinase/oxoprolinase N-terminal" evidence="4">
    <location>
        <begin position="7"/>
        <end position="183"/>
    </location>
</feature>
<name>A0A219B276_9SPHN</name>
<evidence type="ECO:0000259" key="5">
    <source>
        <dbReference type="Pfam" id="PF19278"/>
    </source>
</evidence>
<gene>
    <name evidence="6" type="ORF">B5C34_02570</name>
</gene>
<evidence type="ECO:0000259" key="4">
    <source>
        <dbReference type="Pfam" id="PF05378"/>
    </source>
</evidence>
<dbReference type="InterPro" id="IPR008040">
    <property type="entry name" value="Hydant_A_N"/>
</dbReference>
<evidence type="ECO:0000256" key="1">
    <source>
        <dbReference type="ARBA" id="ARBA00010403"/>
    </source>
</evidence>
<keyword evidence="7" id="KW-1185">Reference proteome</keyword>
<dbReference type="GO" id="GO:0017168">
    <property type="term" value="F:5-oxoprolinase (ATP-hydrolyzing) activity"/>
    <property type="evidence" value="ECO:0007669"/>
    <property type="project" value="TreeGrafter"/>
</dbReference>
<dbReference type="OrthoDB" id="9759608at2"/>
<dbReference type="GO" id="GO:0005829">
    <property type="term" value="C:cytosol"/>
    <property type="evidence" value="ECO:0007669"/>
    <property type="project" value="TreeGrafter"/>
</dbReference>
<dbReference type="EMBL" id="NFZT01000001">
    <property type="protein sequence ID" value="OWV32447.1"/>
    <property type="molecule type" value="Genomic_DNA"/>
</dbReference>
<feature type="domain" description="Acetophenone carboxylase-like C-terminal" evidence="5">
    <location>
        <begin position="619"/>
        <end position="660"/>
    </location>
</feature>
<sequence length="1193" mass="125206">MDKSWQFWIDRGGTFTDIVARAPDGTLQTDKLLSENPEQYQDAAVEGIHRLTGTAAGAALPPLSVRMGTTVATNALLERKGEPTLLVVTKGFGDALDIGYQARPDLFAKHIEKPAPIYAGVLEVSERVSASGEVVAPLDEGAARKGLKAAAERGLTSCAILCMHGYAWPDHERRLAEIAREEGFTQISVSHEVNALIKLIGRGDTTVADAYLSPVLRRYVDRVTAALDGVEPLFMQSSGGLTEGTLFRGKDAILSGPAGGIVGMVRTGEAAGRELLIGFDMGGTSTDVSHYAGSYELTNEAEVAGTRIRAPMMAIHTVAAGGGSVCSYDGARFLVGPESAGAVPGPACYRRGGPLTVTDCNLVLGKIQPAHFPRVFGPEADQPLDRQASIERIEEIRAAIAASEDRDMPVAEIARGFLAIAAQNMANAIKKISVGRGRDVTRYTLASFGGAGGQHACLVADALGIERIMLHPFAGVLSAFGMGLADRSATRERTLRCGAGETKRLDQARRDLDAEALAELGEARQGERPPETKARVFLRYEGTEHAIGVPFGNEDDMVAAFNEAHREEFGFVGEAPLVAEMIRVEASASSEAEVDVGAAASGPARPLDHARADFAESGEAPVYAREALAEGQRVAGPALIVDPSSTTVVEPGWEAALDAAANLVLTKADRSDPVRISTERDPIRLEMMGALFMAIAEEMGAALQHSASSVNIRERLDFSCAVFDAAGALVANAPHMPVHLGSMGESVQAVMSARAADGRGIRPGDVYALNNPYAGGTHLPDITVIMPVFLETADASPAYWVAARGHHADVGGVAPGSMPSGSSDIAEEGVVFDNLLIVEDGRFLEEAVRSVLEGGPYPARTPAQNIADLKAQVAACARGAAQLGEAASLHGRNVVDAYMDHLQDYAAEAVGRLLSRLAPGRKRVDLDNGAAVEVEVRIDAEGGGAVVDFSGSSPQLDSNFNAPFAVTRAAVLYVLRVLVDEPIPMNDGCLRPVEIVAPEGTMLNPLPPAAVVAGNVETSQVLCDALFGAVGAMAAAQGTMNNFTFGDGERQYYETIAGGSGAGPDFPGADAVQTHMTNSRLTDPEVLEDRFPVRLEEFSIRRGSGGGGAQSGGDGTVRRMRFLAPMSANLLANRRRVPPFGLAGGANGKLGRTEIHRAEGRCEQHGGTVTTELLPGDVFLIETPGGGGYGTPD</sequence>
<feature type="domain" description="Hydantoinase A/oxoprolinase" evidence="2">
    <location>
        <begin position="202"/>
        <end position="488"/>
    </location>
</feature>
<dbReference type="Pfam" id="PF02538">
    <property type="entry name" value="Hydantoinase_B"/>
    <property type="match status" value="1"/>
</dbReference>
<dbReference type="PANTHER" id="PTHR11365">
    <property type="entry name" value="5-OXOPROLINASE RELATED"/>
    <property type="match status" value="1"/>
</dbReference>
<dbReference type="InterPro" id="IPR045079">
    <property type="entry name" value="Oxoprolinase-like"/>
</dbReference>
<evidence type="ECO:0000313" key="6">
    <source>
        <dbReference type="EMBL" id="OWV32447.1"/>
    </source>
</evidence>
<accession>A0A219B276</accession>
<comment type="caution">
    <text evidence="6">The sequence shown here is derived from an EMBL/GenBank/DDBJ whole genome shotgun (WGS) entry which is preliminary data.</text>
</comment>
<evidence type="ECO:0000259" key="3">
    <source>
        <dbReference type="Pfam" id="PF02538"/>
    </source>
</evidence>
<reference evidence="7" key="1">
    <citation type="submission" date="2017-05" db="EMBL/GenBank/DDBJ databases">
        <authorList>
            <person name="Lin X."/>
        </authorList>
    </citation>
    <scope>NUCLEOTIDE SEQUENCE [LARGE SCALE GENOMIC DNA]</scope>
    <source>
        <strain evidence="7">JLT2012</strain>
    </source>
</reference>
<dbReference type="Pfam" id="PF05378">
    <property type="entry name" value="Hydant_A_N"/>
    <property type="match status" value="1"/>
</dbReference>
<evidence type="ECO:0000313" key="7">
    <source>
        <dbReference type="Proteomes" id="UP000198462"/>
    </source>
</evidence>
<dbReference type="RefSeq" id="WP_088711243.1">
    <property type="nucleotide sequence ID" value="NZ_NFZT01000001.1"/>
</dbReference>
<dbReference type="AlphaFoldDB" id="A0A219B276"/>
<protein>
    <submittedName>
        <fullName evidence="6">5-oxoprolinase</fullName>
    </submittedName>
</protein>
<comment type="similarity">
    <text evidence="1">Belongs to the oxoprolinase family.</text>
</comment>
<dbReference type="PANTHER" id="PTHR11365:SF23">
    <property type="entry name" value="HYPOTHETICAL 5-OXOPROLINASE (EUROFUNG)-RELATED"/>
    <property type="match status" value="1"/>
</dbReference>